<organism evidence="7 8">
    <name type="scientific">Kitasatospora cinereorecta</name>
    <dbReference type="NCBI Taxonomy" id="285560"/>
    <lineage>
        <taxon>Bacteria</taxon>
        <taxon>Bacillati</taxon>
        <taxon>Actinomycetota</taxon>
        <taxon>Actinomycetes</taxon>
        <taxon>Kitasatosporales</taxon>
        <taxon>Streptomycetaceae</taxon>
        <taxon>Kitasatospora</taxon>
    </lineage>
</organism>
<evidence type="ECO:0000259" key="6">
    <source>
        <dbReference type="Pfam" id="PF02656"/>
    </source>
</evidence>
<accession>A0ABW0VK49</accession>
<protein>
    <submittedName>
        <fullName evidence="7">DUF202 domain-containing protein</fullName>
    </submittedName>
</protein>
<dbReference type="Proteomes" id="UP001596066">
    <property type="component" value="Unassembled WGS sequence"/>
</dbReference>
<feature type="transmembrane region" description="Helical" evidence="5">
    <location>
        <begin position="20"/>
        <end position="39"/>
    </location>
</feature>
<dbReference type="RefSeq" id="WP_346142551.1">
    <property type="nucleotide sequence ID" value="NZ_BAAAUA010000010.1"/>
</dbReference>
<evidence type="ECO:0000256" key="3">
    <source>
        <dbReference type="ARBA" id="ARBA00022989"/>
    </source>
</evidence>
<dbReference type="InterPro" id="IPR003807">
    <property type="entry name" value="DUF202"/>
</dbReference>
<evidence type="ECO:0000313" key="8">
    <source>
        <dbReference type="Proteomes" id="UP001596066"/>
    </source>
</evidence>
<gene>
    <name evidence="7" type="ORF">ACFPZF_33485</name>
</gene>
<comment type="subcellular location">
    <subcellularLocation>
        <location evidence="1">Endomembrane system</location>
        <topology evidence="1">Multi-pass membrane protein</topology>
    </subcellularLocation>
</comment>
<keyword evidence="3 5" id="KW-1133">Transmembrane helix</keyword>
<feature type="domain" description="DUF202" evidence="6">
    <location>
        <begin position="8"/>
        <end position="71"/>
    </location>
</feature>
<evidence type="ECO:0000313" key="7">
    <source>
        <dbReference type="EMBL" id="MFC5646252.1"/>
    </source>
</evidence>
<keyword evidence="4 5" id="KW-0472">Membrane</keyword>
<evidence type="ECO:0000256" key="1">
    <source>
        <dbReference type="ARBA" id="ARBA00004127"/>
    </source>
</evidence>
<comment type="caution">
    <text evidence="7">The sequence shown here is derived from an EMBL/GenBank/DDBJ whole genome shotgun (WGS) entry which is preliminary data.</text>
</comment>
<evidence type="ECO:0000256" key="4">
    <source>
        <dbReference type="ARBA" id="ARBA00023136"/>
    </source>
</evidence>
<dbReference type="Pfam" id="PF02656">
    <property type="entry name" value="DUF202"/>
    <property type="match status" value="1"/>
</dbReference>
<dbReference type="EMBL" id="JBHSOC010000094">
    <property type="protein sequence ID" value="MFC5646252.1"/>
    <property type="molecule type" value="Genomic_DNA"/>
</dbReference>
<reference evidence="8" key="1">
    <citation type="journal article" date="2019" name="Int. J. Syst. Evol. Microbiol.">
        <title>The Global Catalogue of Microorganisms (GCM) 10K type strain sequencing project: providing services to taxonomists for standard genome sequencing and annotation.</title>
        <authorList>
            <consortium name="The Broad Institute Genomics Platform"/>
            <consortium name="The Broad Institute Genome Sequencing Center for Infectious Disease"/>
            <person name="Wu L."/>
            <person name="Ma J."/>
        </authorList>
    </citation>
    <scope>NUCLEOTIDE SEQUENCE [LARGE SCALE GENOMIC DNA]</scope>
    <source>
        <strain evidence="8">CGMCC 4.1622</strain>
    </source>
</reference>
<sequence>MTGGRRRDPGLQPERTLLAWSRTALLLAVNALLILRSGLLGRQPGLAALGGVLAGAAAWFHWYGTWRRRRQLGRPSVVGHGPVRAMALVVLLVAAGSAWAVLLGPSPR</sequence>
<name>A0ABW0VK49_9ACTN</name>
<evidence type="ECO:0000256" key="2">
    <source>
        <dbReference type="ARBA" id="ARBA00022692"/>
    </source>
</evidence>
<keyword evidence="8" id="KW-1185">Reference proteome</keyword>
<evidence type="ECO:0000256" key="5">
    <source>
        <dbReference type="SAM" id="Phobius"/>
    </source>
</evidence>
<feature type="transmembrane region" description="Helical" evidence="5">
    <location>
        <begin position="85"/>
        <end position="104"/>
    </location>
</feature>
<keyword evidence="2 5" id="KW-0812">Transmembrane</keyword>
<proteinExistence type="predicted"/>
<feature type="transmembrane region" description="Helical" evidence="5">
    <location>
        <begin position="45"/>
        <end position="64"/>
    </location>
</feature>